<proteinExistence type="predicted"/>
<evidence type="ECO:0000313" key="3">
    <source>
        <dbReference type="Proteomes" id="UP000292423"/>
    </source>
</evidence>
<dbReference type="InterPro" id="IPR047589">
    <property type="entry name" value="DUF11_rpt"/>
</dbReference>
<reference evidence="2 3" key="1">
    <citation type="submission" date="2019-02" db="EMBL/GenBank/DDBJ databases">
        <title>Genomic Encyclopedia of Type Strains, Phase IV (KMG-IV): sequencing the most valuable type-strain genomes for metagenomic binning, comparative biology and taxonomic classification.</title>
        <authorList>
            <person name="Goeker M."/>
        </authorList>
    </citation>
    <scope>NUCLEOTIDE SEQUENCE [LARGE SCALE GENOMIC DNA]</scope>
    <source>
        <strain evidence="2 3">DSM 105135</strain>
    </source>
</reference>
<protein>
    <submittedName>
        <fullName evidence="2">Putative repeat protein (TIGR01451 family)</fullName>
    </submittedName>
</protein>
<organism evidence="2 3">
    <name type="scientific">Fluviicoccus keumensis</name>
    <dbReference type="NCBI Taxonomy" id="1435465"/>
    <lineage>
        <taxon>Bacteria</taxon>
        <taxon>Pseudomonadati</taxon>
        <taxon>Pseudomonadota</taxon>
        <taxon>Gammaproteobacteria</taxon>
        <taxon>Moraxellales</taxon>
        <taxon>Moraxellaceae</taxon>
        <taxon>Fluviicoccus</taxon>
    </lineage>
</organism>
<dbReference type="RefSeq" id="WP_130410948.1">
    <property type="nucleotide sequence ID" value="NZ_SHKX01000010.1"/>
</dbReference>
<dbReference type="AlphaFoldDB" id="A0A4Q7ZAX8"/>
<sequence>MRLGIALVELMLGGVLLVGMQAQAAPSADPVKVSLQAFKVTVVNGAESLAESKTAKPGETLEYRATYTNVSKKNISNLAATLPVPKGMEYVAQSVKPASAEASVDGKAFGALPLMRKKAGGVGEEPVPVTEYRALRWKAVELPPGKSYEVSARMRVSASN</sequence>
<dbReference type="EMBL" id="SHKX01000010">
    <property type="protein sequence ID" value="RZU47728.1"/>
    <property type="molecule type" value="Genomic_DNA"/>
</dbReference>
<evidence type="ECO:0000256" key="1">
    <source>
        <dbReference type="SAM" id="SignalP"/>
    </source>
</evidence>
<accession>A0A4Q7ZAX8</accession>
<feature type="signal peptide" evidence="1">
    <location>
        <begin position="1"/>
        <end position="24"/>
    </location>
</feature>
<feature type="chain" id="PRO_5020248388" evidence="1">
    <location>
        <begin position="25"/>
        <end position="160"/>
    </location>
</feature>
<dbReference type="Proteomes" id="UP000292423">
    <property type="component" value="Unassembled WGS sequence"/>
</dbReference>
<evidence type="ECO:0000313" key="2">
    <source>
        <dbReference type="EMBL" id="RZU47728.1"/>
    </source>
</evidence>
<dbReference type="OrthoDB" id="200318at2"/>
<dbReference type="NCBIfam" id="TIGR01451">
    <property type="entry name" value="B_ant_repeat"/>
    <property type="match status" value="1"/>
</dbReference>
<keyword evidence="3" id="KW-1185">Reference proteome</keyword>
<comment type="caution">
    <text evidence="2">The sequence shown here is derived from an EMBL/GenBank/DDBJ whole genome shotgun (WGS) entry which is preliminary data.</text>
</comment>
<gene>
    <name evidence="2" type="ORF">EV700_0695</name>
</gene>
<keyword evidence="1" id="KW-0732">Signal</keyword>
<name>A0A4Q7ZAX8_9GAMM</name>